<name>A0ABM9LC44_9MYCO</name>
<reference evidence="1 2" key="1">
    <citation type="submission" date="2023-08" db="EMBL/GenBank/DDBJ databases">
        <authorList>
            <person name="Folkvardsen B D."/>
            <person name="Norman A."/>
        </authorList>
    </citation>
    <scope>NUCLEOTIDE SEQUENCE [LARGE SCALE GENOMIC DNA]</scope>
    <source>
        <strain evidence="1 2">Mu0083</strain>
    </source>
</reference>
<evidence type="ECO:0000313" key="1">
    <source>
        <dbReference type="EMBL" id="CAJ1496482.1"/>
    </source>
</evidence>
<dbReference type="RefSeq" id="WP_308476418.1">
    <property type="nucleotide sequence ID" value="NZ_OY726394.1"/>
</dbReference>
<dbReference type="EMBL" id="OY726394">
    <property type="protein sequence ID" value="CAJ1496482.1"/>
    <property type="molecule type" value="Genomic_DNA"/>
</dbReference>
<gene>
    <name evidence="1" type="ORF">MU0083_001430</name>
</gene>
<protein>
    <submittedName>
        <fullName evidence="1">Uncharacterized protein</fullName>
    </submittedName>
</protein>
<organism evidence="1 2">
    <name type="scientific">[Mycobacterium] kokjensenii</name>
    <dbReference type="NCBI Taxonomy" id="3064287"/>
    <lineage>
        <taxon>Bacteria</taxon>
        <taxon>Bacillati</taxon>
        <taxon>Actinomycetota</taxon>
        <taxon>Actinomycetes</taxon>
        <taxon>Mycobacteriales</taxon>
        <taxon>Mycobacteriaceae</taxon>
        <taxon>Mycolicibacter</taxon>
    </lineage>
</organism>
<dbReference type="Proteomes" id="UP001190336">
    <property type="component" value="Chromosome"/>
</dbReference>
<keyword evidence="2" id="KW-1185">Reference proteome</keyword>
<accession>A0ABM9LC44</accession>
<evidence type="ECO:0000313" key="2">
    <source>
        <dbReference type="Proteomes" id="UP001190336"/>
    </source>
</evidence>
<proteinExistence type="predicted"/>
<sequence length="141" mass="15319">MTSGDEHGNGGNPPTVEVEFGDNGRVKLTAVIDTALSKSLLSDPDSIASIADNEFTDVQHELTHHAPEDRSAKDSAIYQSVASFDGGDDLLVFQGTLTIEFTRCDATDPRCNDIVGAIINDAIRDLRKWLRAELESRCRGE</sequence>